<dbReference type="EMBL" id="GANP01010340">
    <property type="protein sequence ID" value="JAB74128.1"/>
    <property type="molecule type" value="mRNA"/>
</dbReference>
<sequence>TPLEDGRCPSELLMGRRIRSRLPDFTPAVPRPARKHTQDNTKGCLLRPLQEGDVVRLRDKGQWVTKGQVLRNVAPRSSLVVTQDGREYRRNREHLLPTNEDLMSSDYLEEHLEDPPACPLTSIQAAPAALNPTVQHDDPAITTTVATSTRTPTRSPAAVNPAARTEDDRSSELGPCAARTSTRTVRRPQRLNYDQNFQQQA</sequence>
<organism evidence="2">
    <name type="scientific">Ixodes ricinus</name>
    <name type="common">Common tick</name>
    <name type="synonym">Acarus ricinus</name>
    <dbReference type="NCBI Taxonomy" id="34613"/>
    <lineage>
        <taxon>Eukaryota</taxon>
        <taxon>Metazoa</taxon>
        <taxon>Ecdysozoa</taxon>
        <taxon>Arthropoda</taxon>
        <taxon>Chelicerata</taxon>
        <taxon>Arachnida</taxon>
        <taxon>Acari</taxon>
        <taxon>Parasitiformes</taxon>
        <taxon>Ixodida</taxon>
        <taxon>Ixodoidea</taxon>
        <taxon>Ixodidae</taxon>
        <taxon>Ixodinae</taxon>
        <taxon>Ixodes</taxon>
    </lineage>
</organism>
<accession>V5HKW7</accession>
<proteinExistence type="evidence at transcript level"/>
<feature type="region of interest" description="Disordered" evidence="1">
    <location>
        <begin position="144"/>
        <end position="184"/>
    </location>
</feature>
<protein>
    <submittedName>
        <fullName evidence="2">Uncharacterized protein</fullName>
    </submittedName>
</protein>
<feature type="non-terminal residue" evidence="2">
    <location>
        <position position="1"/>
    </location>
</feature>
<dbReference type="PANTHER" id="PTHR33244">
    <property type="entry name" value="INTEGRASE CATALYTIC DOMAIN-CONTAINING PROTEIN-RELATED"/>
    <property type="match status" value="1"/>
</dbReference>
<dbReference type="PANTHER" id="PTHR33244:SF3">
    <property type="entry name" value="PEPTIDASE A2 DOMAIN-CONTAINING PROTEIN"/>
    <property type="match status" value="1"/>
</dbReference>
<evidence type="ECO:0000256" key="1">
    <source>
        <dbReference type="SAM" id="MobiDB-lite"/>
    </source>
</evidence>
<name>V5HKW7_IXORI</name>
<reference evidence="2" key="1">
    <citation type="journal article" date="2015" name="Sci. Rep.">
        <title>Tissue- and time-dependent transcription in Ixodes ricinus salivary glands and midguts when blood feeding on the vertebrate host.</title>
        <authorList>
            <person name="Kotsyfakis M."/>
            <person name="Schwarz A."/>
            <person name="Erhart J."/>
            <person name="Ribeiro J.M."/>
        </authorList>
    </citation>
    <scope>NUCLEOTIDE SEQUENCE</scope>
    <source>
        <tissue evidence="2">Salivary gland and midgut</tissue>
    </source>
</reference>
<feature type="compositionally biased region" description="Low complexity" evidence="1">
    <location>
        <begin position="144"/>
        <end position="157"/>
    </location>
</feature>
<evidence type="ECO:0000313" key="2">
    <source>
        <dbReference type="EMBL" id="JAB74128.1"/>
    </source>
</evidence>
<dbReference type="AlphaFoldDB" id="V5HKW7"/>